<feature type="transmembrane region" description="Helical" evidence="11">
    <location>
        <begin position="104"/>
        <end position="125"/>
    </location>
</feature>
<evidence type="ECO:0000256" key="3">
    <source>
        <dbReference type="ARBA" id="ARBA00022692"/>
    </source>
</evidence>
<evidence type="ECO:0000256" key="2">
    <source>
        <dbReference type="ARBA" id="ARBA00022475"/>
    </source>
</evidence>
<evidence type="ECO:0000259" key="12">
    <source>
        <dbReference type="PROSITE" id="PS50262"/>
    </source>
</evidence>
<evidence type="ECO:0000256" key="10">
    <source>
        <dbReference type="ARBA" id="ARBA00023224"/>
    </source>
</evidence>
<evidence type="ECO:0000256" key="11">
    <source>
        <dbReference type="SAM" id="Phobius"/>
    </source>
</evidence>
<keyword evidence="3 11" id="KW-0812">Transmembrane</keyword>
<dbReference type="InParanoid" id="G3VDQ0"/>
<feature type="transmembrane region" description="Helical" evidence="11">
    <location>
        <begin position="146"/>
        <end position="166"/>
    </location>
</feature>
<keyword evidence="7" id="KW-1015">Disulfide bond</keyword>
<evidence type="ECO:0000256" key="8">
    <source>
        <dbReference type="ARBA" id="ARBA00023170"/>
    </source>
</evidence>
<dbReference type="GO" id="GO:0005886">
    <property type="term" value="C:plasma membrane"/>
    <property type="evidence" value="ECO:0007669"/>
    <property type="project" value="UniProtKB-SubCell"/>
</dbReference>
<feature type="transmembrane region" description="Helical" evidence="11">
    <location>
        <begin position="20"/>
        <end position="41"/>
    </location>
</feature>
<evidence type="ECO:0000256" key="5">
    <source>
        <dbReference type="ARBA" id="ARBA00023040"/>
    </source>
</evidence>
<protein>
    <submittedName>
        <fullName evidence="13">Prostaglandin D2 receptor</fullName>
    </submittedName>
</protein>
<reference evidence="13" key="3">
    <citation type="submission" date="2025-09" db="UniProtKB">
        <authorList>
            <consortium name="Ensembl"/>
        </authorList>
    </citation>
    <scope>IDENTIFICATION</scope>
</reference>
<dbReference type="PROSITE" id="PS50262">
    <property type="entry name" value="G_PROTEIN_RECEP_F1_2"/>
    <property type="match status" value="1"/>
</dbReference>
<dbReference type="InterPro" id="IPR000376">
    <property type="entry name" value="Pglndn_D_rcpt"/>
</dbReference>
<comment type="subcellular location">
    <subcellularLocation>
        <location evidence="1">Cell membrane</location>
        <topology evidence="1">Multi-pass membrane protein</topology>
    </subcellularLocation>
</comment>
<name>G3VDQ0_SARHA</name>
<evidence type="ECO:0000313" key="14">
    <source>
        <dbReference type="Proteomes" id="UP000007648"/>
    </source>
</evidence>
<feature type="transmembrane region" description="Helical" evidence="11">
    <location>
        <begin position="193"/>
        <end position="216"/>
    </location>
</feature>
<dbReference type="GeneID" id="100919298"/>
<keyword evidence="8" id="KW-0675">Receptor</keyword>
<organism evidence="13 14">
    <name type="scientific">Sarcophilus harrisii</name>
    <name type="common">Tasmanian devil</name>
    <name type="synonym">Sarcophilus laniarius</name>
    <dbReference type="NCBI Taxonomy" id="9305"/>
    <lineage>
        <taxon>Eukaryota</taxon>
        <taxon>Metazoa</taxon>
        <taxon>Chordata</taxon>
        <taxon>Craniata</taxon>
        <taxon>Vertebrata</taxon>
        <taxon>Euteleostomi</taxon>
        <taxon>Mammalia</taxon>
        <taxon>Metatheria</taxon>
        <taxon>Dasyuromorphia</taxon>
        <taxon>Dasyuridae</taxon>
        <taxon>Sarcophilus</taxon>
    </lineage>
</organism>
<dbReference type="GO" id="GO:0007204">
    <property type="term" value="P:positive regulation of cytosolic calcium ion concentration"/>
    <property type="evidence" value="ECO:0007669"/>
    <property type="project" value="TreeGrafter"/>
</dbReference>
<dbReference type="PANTHER" id="PTHR11866">
    <property type="entry name" value="G-PROTEIN COUPLED RECEPTOR FAMILY 1 MEMBER"/>
    <property type="match status" value="1"/>
</dbReference>
<dbReference type="RefSeq" id="XP_031808696.1">
    <property type="nucleotide sequence ID" value="XM_031952836.1"/>
</dbReference>
<dbReference type="GO" id="GO:0071799">
    <property type="term" value="P:cellular response to prostaglandin D stimulus"/>
    <property type="evidence" value="ECO:0007669"/>
    <property type="project" value="Ensembl"/>
</dbReference>
<dbReference type="InterPro" id="IPR017452">
    <property type="entry name" value="GPCR_Rhodpsn_7TM"/>
</dbReference>
<dbReference type="InterPro" id="IPR000276">
    <property type="entry name" value="GPCR_Rhodpsn"/>
</dbReference>
<dbReference type="GeneTree" id="ENSGT01050000244902"/>
<dbReference type="CTD" id="5729"/>
<dbReference type="SUPFAM" id="SSF81321">
    <property type="entry name" value="Family A G protein-coupled receptor-like"/>
    <property type="match status" value="1"/>
</dbReference>
<keyword evidence="10" id="KW-0807">Transducer</keyword>
<dbReference type="HOGENOM" id="CLU_045991_0_1_1"/>
<keyword evidence="2" id="KW-1003">Cell membrane</keyword>
<dbReference type="Gene3D" id="1.20.1070.10">
    <property type="entry name" value="Rhodopsin 7-helix transmembrane proteins"/>
    <property type="match status" value="1"/>
</dbReference>
<dbReference type="FunCoup" id="G3VDQ0">
    <property type="interactions" value="739"/>
</dbReference>
<dbReference type="InterPro" id="IPR008365">
    <property type="entry name" value="Prostanoid_rcpt"/>
</dbReference>
<keyword evidence="4 11" id="KW-1133">Transmembrane helix</keyword>
<feature type="domain" description="G-protein coupled receptors family 1 profile" evidence="12">
    <location>
        <begin position="33"/>
        <end position="321"/>
    </location>
</feature>
<evidence type="ECO:0000256" key="9">
    <source>
        <dbReference type="ARBA" id="ARBA00023180"/>
    </source>
</evidence>
<evidence type="ECO:0000256" key="4">
    <source>
        <dbReference type="ARBA" id="ARBA00022989"/>
    </source>
</evidence>
<reference evidence="13" key="2">
    <citation type="submission" date="2025-08" db="UniProtKB">
        <authorList>
            <consortium name="Ensembl"/>
        </authorList>
    </citation>
    <scope>IDENTIFICATION</scope>
</reference>
<keyword evidence="5" id="KW-0297">G-protein coupled receptor</keyword>
<gene>
    <name evidence="13" type="primary">PTGDR</name>
</gene>
<proteinExistence type="predicted"/>
<evidence type="ECO:0000256" key="6">
    <source>
        <dbReference type="ARBA" id="ARBA00023136"/>
    </source>
</evidence>
<dbReference type="OrthoDB" id="5959154at2759"/>
<dbReference type="Pfam" id="PF00001">
    <property type="entry name" value="7tm_1"/>
    <property type="match status" value="1"/>
</dbReference>
<dbReference type="STRING" id="9305.ENSSHAP00000001304"/>
<dbReference type="PRINTS" id="PR00854">
    <property type="entry name" value="PRSTNOIDDPR"/>
</dbReference>
<feature type="transmembrane region" description="Helical" evidence="11">
    <location>
        <begin position="57"/>
        <end position="84"/>
    </location>
</feature>
<dbReference type="Ensembl" id="ENSSHAT00000001320.2">
    <property type="protein sequence ID" value="ENSSHAP00000001304.1"/>
    <property type="gene ID" value="ENSSHAG00000001165.2"/>
</dbReference>
<dbReference type="GO" id="GO:0004956">
    <property type="term" value="F:prostaglandin D receptor activity"/>
    <property type="evidence" value="ECO:0007669"/>
    <property type="project" value="InterPro"/>
</dbReference>
<keyword evidence="9" id="KW-0325">Glycoprotein</keyword>
<sequence>MDSQLYRCDNFTWVESGSSSAISGTLFAAGLLGNVLALILLTRSGLRSCSPGSPPSVFYILVCGLAVTDLLGKCFLSPMVLATYTQNRTLKELVPGSRNVLCQVFAFFMVFFGLGSMLQLLVMSLEYWLSLGYPFFYRRHITLPRGALVTPAIGVFCLFFCSLPLVGFGKYVQYCPGTWCFIQMASEQQSLSVIGYSILYASLMAMLVLATVLCNLNTMWNLYGMHQRLSQPPRSVSKDLAGFRGRQESTQALQPLEALDHFLLLAVMTVLFTICSLPVIIRAYFGAFTVGNNRNVTLEEREDLRALRFLSVNSIVDPWFFIICRTSVFRLFFRKLFRRSLINGNYCNYNSCRKDTESN</sequence>
<dbReference type="AlphaFoldDB" id="G3VDQ0"/>
<evidence type="ECO:0000313" key="13">
    <source>
        <dbReference type="Ensembl" id="ENSSHAP00000001304.1"/>
    </source>
</evidence>
<dbReference type="Proteomes" id="UP000007648">
    <property type="component" value="Unassembled WGS sequence"/>
</dbReference>
<dbReference type="OMA" id="NWHSNSC"/>
<dbReference type="GO" id="GO:0006954">
    <property type="term" value="P:inflammatory response"/>
    <property type="evidence" value="ECO:0007669"/>
    <property type="project" value="TreeGrafter"/>
</dbReference>
<evidence type="ECO:0000256" key="7">
    <source>
        <dbReference type="ARBA" id="ARBA00023157"/>
    </source>
</evidence>
<dbReference type="FunFam" id="1.20.1070.10:FF:000175">
    <property type="entry name" value="Prostaglandin D2 receptor"/>
    <property type="match status" value="1"/>
</dbReference>
<dbReference type="PRINTS" id="PR01788">
    <property type="entry name" value="PROSTANOIDR"/>
</dbReference>
<keyword evidence="6 11" id="KW-0472">Membrane</keyword>
<feature type="transmembrane region" description="Helical" evidence="11">
    <location>
        <begin position="315"/>
        <end position="333"/>
    </location>
</feature>
<feature type="transmembrane region" description="Helical" evidence="11">
    <location>
        <begin position="262"/>
        <end position="285"/>
    </location>
</feature>
<accession>G3VDQ0</accession>
<dbReference type="PANTHER" id="PTHR11866:SF14">
    <property type="entry name" value="PROSTAGLANDIN D2 RECEPTOR"/>
    <property type="match status" value="1"/>
</dbReference>
<reference evidence="13 14" key="1">
    <citation type="journal article" date="2011" name="Proc. Natl. Acad. Sci. U.S.A.">
        <title>Genetic diversity and population structure of the endangered marsupial Sarcophilus harrisii (Tasmanian devil).</title>
        <authorList>
            <person name="Miller W."/>
            <person name="Hayes V.M."/>
            <person name="Ratan A."/>
            <person name="Petersen D.C."/>
            <person name="Wittekindt N.E."/>
            <person name="Miller J."/>
            <person name="Walenz B."/>
            <person name="Knight J."/>
            <person name="Qi J."/>
            <person name="Zhao F."/>
            <person name="Wang Q."/>
            <person name="Bedoya-Reina O.C."/>
            <person name="Katiyar N."/>
            <person name="Tomsho L.P."/>
            <person name="Kasson L.M."/>
            <person name="Hardie R.A."/>
            <person name="Woodbridge P."/>
            <person name="Tindall E.A."/>
            <person name="Bertelsen M.F."/>
            <person name="Dixon D."/>
            <person name="Pyecroft S."/>
            <person name="Helgen K.M."/>
            <person name="Lesk A.M."/>
            <person name="Pringle T.H."/>
            <person name="Patterson N."/>
            <person name="Zhang Y."/>
            <person name="Kreiss A."/>
            <person name="Woods G.M."/>
            <person name="Jones M.E."/>
            <person name="Schuster S.C."/>
        </authorList>
    </citation>
    <scope>NUCLEOTIDE SEQUENCE [LARGE SCALE GENOMIC DNA]</scope>
</reference>
<evidence type="ECO:0000256" key="1">
    <source>
        <dbReference type="ARBA" id="ARBA00004651"/>
    </source>
</evidence>
<dbReference type="KEGG" id="shr:100919298"/>
<dbReference type="PRINTS" id="PR00237">
    <property type="entry name" value="GPCRRHODOPSN"/>
</dbReference>
<keyword evidence="14" id="KW-1185">Reference proteome</keyword>
<dbReference type="eggNOG" id="KOG3656">
    <property type="taxonomic scope" value="Eukaryota"/>
</dbReference>